<accession>A0A2I2FSV4</accession>
<dbReference type="VEuPathDB" id="FungiDB:P170DRAFT_468499"/>
<reference evidence="2 3" key="1">
    <citation type="submission" date="2016-12" db="EMBL/GenBank/DDBJ databases">
        <title>The genomes of Aspergillus section Nigri reveals drivers in fungal speciation.</title>
        <authorList>
            <consortium name="DOE Joint Genome Institute"/>
            <person name="Vesth T.C."/>
            <person name="Nybo J."/>
            <person name="Theobald S."/>
            <person name="Brandl J."/>
            <person name="Frisvad J.C."/>
            <person name="Nielsen K.F."/>
            <person name="Lyhne E.K."/>
            <person name="Kogle M.E."/>
            <person name="Kuo A."/>
            <person name="Riley R."/>
            <person name="Clum A."/>
            <person name="Nolan M."/>
            <person name="Lipzen A."/>
            <person name="Salamov A."/>
            <person name="Henrissat B."/>
            <person name="Wiebenga A."/>
            <person name="De Vries R.P."/>
            <person name="Grigoriev I.V."/>
            <person name="Mortensen U.H."/>
            <person name="Andersen M.R."/>
            <person name="Baker S.E."/>
        </authorList>
    </citation>
    <scope>NUCLEOTIDE SEQUENCE [LARGE SCALE GENOMIC DNA]</scope>
    <source>
        <strain evidence="2 3">IBT 23096</strain>
    </source>
</reference>
<comment type="caution">
    <text evidence="2">The sequence shown here is derived from an EMBL/GenBank/DDBJ whole genome shotgun (WGS) entry which is preliminary data.</text>
</comment>
<keyword evidence="3" id="KW-1185">Reference proteome</keyword>
<dbReference type="STRING" id="1392250.A0A2I2FSV4"/>
<dbReference type="AlphaFoldDB" id="A0A2I2FSV4"/>
<feature type="region of interest" description="Disordered" evidence="1">
    <location>
        <begin position="32"/>
        <end position="102"/>
    </location>
</feature>
<evidence type="ECO:0000313" key="2">
    <source>
        <dbReference type="EMBL" id="PLB43715.1"/>
    </source>
</evidence>
<feature type="compositionally biased region" description="Basic and acidic residues" evidence="1">
    <location>
        <begin position="56"/>
        <end position="75"/>
    </location>
</feature>
<evidence type="ECO:0000256" key="1">
    <source>
        <dbReference type="SAM" id="MobiDB-lite"/>
    </source>
</evidence>
<dbReference type="OrthoDB" id="4524525at2759"/>
<dbReference type="Proteomes" id="UP000234275">
    <property type="component" value="Unassembled WGS sequence"/>
</dbReference>
<dbReference type="EMBL" id="MSFO01000010">
    <property type="protein sequence ID" value="PLB43715.1"/>
    <property type="molecule type" value="Genomic_DNA"/>
</dbReference>
<evidence type="ECO:0000313" key="3">
    <source>
        <dbReference type="Proteomes" id="UP000234275"/>
    </source>
</evidence>
<organism evidence="2 3">
    <name type="scientific">Aspergillus steynii IBT 23096</name>
    <dbReference type="NCBI Taxonomy" id="1392250"/>
    <lineage>
        <taxon>Eukaryota</taxon>
        <taxon>Fungi</taxon>
        <taxon>Dikarya</taxon>
        <taxon>Ascomycota</taxon>
        <taxon>Pezizomycotina</taxon>
        <taxon>Eurotiomycetes</taxon>
        <taxon>Eurotiomycetidae</taxon>
        <taxon>Eurotiales</taxon>
        <taxon>Aspergillaceae</taxon>
        <taxon>Aspergillus</taxon>
        <taxon>Aspergillus subgen. Circumdati</taxon>
    </lineage>
</organism>
<proteinExistence type="predicted"/>
<sequence length="452" mass="52098">MGLERAEIVNDRVGEGDQLVWKRLEGENAGWEAKKRNHRRDIEAPNHLDNNVEGEELGKWRIGSKEPDARKEKRWGERKRGKGGTSVEESGRGSSPKRTRSKAVKDCVVSSRIYRPLRFCAVVGRGLCHVRVKYTGGAKTSNDWRGEDLTATAPDDGAVSCSERHGWKIAKYKNFSPQNNRSLTIPSAELEKMDFKKNPGQWSFFYRSIIEDPQTGDLRVSGIFPGATTRMDDEAGRPPTDYYSAQIHGKVIRNDDQNSVFHMVNLYKPDWNREHGQLVGYPIHSDCWLLLDRVIGHDVIKRNLRLFVKAVEVFWSIHRRNWEYAFSRIPRDDQRGERDSWVDLWPDNSFYQHTYCSLSLWSTGKTTQNPGSPYQIPDIDRLIARVTRVQDSRMGGLSQPRRSTLPALPPEIKIMIVDTIYNTRPLSRDRTQDVRNTLEAFGWKLPDSFWQN</sequence>
<dbReference type="RefSeq" id="XP_024699017.1">
    <property type="nucleotide sequence ID" value="XM_024852558.1"/>
</dbReference>
<dbReference type="GeneID" id="36560256"/>
<protein>
    <submittedName>
        <fullName evidence="2">Uncharacterized protein</fullName>
    </submittedName>
</protein>
<name>A0A2I2FSV4_9EURO</name>
<gene>
    <name evidence="2" type="ORF">P170DRAFT_468499</name>
</gene>